<name>A0A848CIJ5_9BACT</name>
<dbReference type="PANTHER" id="PTHR21248">
    <property type="entry name" value="CARDIOLIPIN SYNTHASE"/>
    <property type="match status" value="1"/>
</dbReference>
<dbReference type="GO" id="GO:0006793">
    <property type="term" value="P:phosphorus metabolic process"/>
    <property type="evidence" value="ECO:0007669"/>
    <property type="project" value="UniProtKB-ARBA"/>
</dbReference>
<dbReference type="Pfam" id="PF13091">
    <property type="entry name" value="PLDc_2"/>
    <property type="match status" value="1"/>
</dbReference>
<dbReference type="Proteomes" id="UP000522333">
    <property type="component" value="Unassembled WGS sequence"/>
</dbReference>
<dbReference type="SUPFAM" id="SSF56024">
    <property type="entry name" value="Phospholipase D/nuclease"/>
    <property type="match status" value="1"/>
</dbReference>
<feature type="domain" description="Phospholipase D-like" evidence="1">
    <location>
        <begin position="108"/>
        <end position="244"/>
    </location>
</feature>
<evidence type="ECO:0000259" key="1">
    <source>
        <dbReference type="Pfam" id="PF13091"/>
    </source>
</evidence>
<sequence>MPDTLLQNIHTFCSRIPLNLAKNLIDLLRRDSSLWHDPASCKQRCGLNNELAALFQKLVRQSSSAKELATALETGSFFIRKNQEQNSRFVWSGPAHVLPDARKTEQVLLDLIQTAQQQIFLVSFAAYKIPTLLHALEQALARGVQIRFILENKNDSAGQLSHSADKAFETLKGAAFYHWPLEKRPKNRLGNPAKMHAKCAVSESAFLITSANLTQDAIDHNIELGILHRDKEKATALIRQFENLITQYILQPY</sequence>
<dbReference type="PANTHER" id="PTHR21248:SF22">
    <property type="entry name" value="PHOSPHOLIPASE D"/>
    <property type="match status" value="1"/>
</dbReference>
<comment type="caution">
    <text evidence="2">The sequence shown here is derived from an EMBL/GenBank/DDBJ whole genome shotgun (WGS) entry which is preliminary data.</text>
</comment>
<organism evidence="2 3">
    <name type="scientific">Desulfovibrio piger</name>
    <dbReference type="NCBI Taxonomy" id="901"/>
    <lineage>
        <taxon>Bacteria</taxon>
        <taxon>Pseudomonadati</taxon>
        <taxon>Thermodesulfobacteriota</taxon>
        <taxon>Desulfovibrionia</taxon>
        <taxon>Desulfovibrionales</taxon>
        <taxon>Desulfovibrionaceae</taxon>
        <taxon>Desulfovibrio</taxon>
    </lineage>
</organism>
<evidence type="ECO:0000313" key="2">
    <source>
        <dbReference type="EMBL" id="NME52187.1"/>
    </source>
</evidence>
<evidence type="ECO:0000313" key="3">
    <source>
        <dbReference type="Proteomes" id="UP000522333"/>
    </source>
</evidence>
<proteinExistence type="predicted"/>
<dbReference type="NCBIfam" id="NF038319">
    <property type="entry name" value="DISARM_DrmC_I"/>
    <property type="match status" value="1"/>
</dbReference>
<accession>A0A848CIJ5</accession>
<gene>
    <name evidence="2" type="ORF">HF854_06520</name>
</gene>
<protein>
    <recommendedName>
        <fullName evidence="1">Phospholipase D-like domain-containing protein</fullName>
    </recommendedName>
</protein>
<dbReference type="EMBL" id="JABAFY010000019">
    <property type="protein sequence ID" value="NME52187.1"/>
    <property type="molecule type" value="Genomic_DNA"/>
</dbReference>
<dbReference type="AlphaFoldDB" id="A0A848CIJ5"/>
<dbReference type="InterPro" id="IPR047955">
    <property type="entry name" value="DrmC-like"/>
</dbReference>
<dbReference type="CDD" id="cd09132">
    <property type="entry name" value="PLDc_unchar4"/>
    <property type="match status" value="1"/>
</dbReference>
<dbReference type="Gene3D" id="3.30.870.10">
    <property type="entry name" value="Endonuclease Chain A"/>
    <property type="match status" value="1"/>
</dbReference>
<reference evidence="2 3" key="1">
    <citation type="submission" date="2020-04" db="EMBL/GenBank/DDBJ databases">
        <authorList>
            <person name="Hitch T.C.A."/>
            <person name="Wylensek D."/>
            <person name="Clavel T."/>
        </authorList>
    </citation>
    <scope>NUCLEOTIDE SEQUENCE [LARGE SCALE GENOMIC DNA]</scope>
    <source>
        <strain evidence="2 3">PG-251-APC-1</strain>
    </source>
</reference>
<dbReference type="InterPro" id="IPR025202">
    <property type="entry name" value="PLD-like_dom"/>
</dbReference>
<dbReference type="RefSeq" id="WP_168935567.1">
    <property type="nucleotide sequence ID" value="NZ_JABAFY010000019.1"/>
</dbReference>